<organism evidence="1">
    <name type="scientific">Macaca mulatta</name>
    <name type="common">Rhesus macaque</name>
    <dbReference type="NCBI Taxonomy" id="9544"/>
    <lineage>
        <taxon>Eukaryota</taxon>
        <taxon>Metazoa</taxon>
        <taxon>Chordata</taxon>
        <taxon>Craniata</taxon>
        <taxon>Vertebrata</taxon>
        <taxon>Euteleostomi</taxon>
        <taxon>Mammalia</taxon>
        <taxon>Eutheria</taxon>
        <taxon>Euarchontoglires</taxon>
        <taxon>Primates</taxon>
        <taxon>Haplorrhini</taxon>
        <taxon>Catarrhini</taxon>
        <taxon>Cercopithecidae</taxon>
        <taxon>Cercopithecinae</taxon>
        <taxon>Macaca</taxon>
    </lineage>
</organism>
<dbReference type="Proteomes" id="UP000013456">
    <property type="component" value="Chromosome 3"/>
</dbReference>
<dbReference type="EMBL" id="CM001255">
    <property type="protein sequence ID" value="EHH17260.1"/>
    <property type="molecule type" value="Genomic_DNA"/>
</dbReference>
<protein>
    <submittedName>
        <fullName evidence="1">Uncharacterized protein</fullName>
    </submittedName>
</protein>
<accession>G7MP15</accession>
<proteinExistence type="predicted"/>
<name>G7MP15_MACMU</name>
<dbReference type="AlphaFoldDB" id="G7MP15"/>
<reference evidence="1" key="1">
    <citation type="journal article" date="2011" name="Nat. Biotechnol.">
        <title>Genome sequencing and comparison of two nonhuman primate animal models, the cynomolgus and Chinese rhesus macaques.</title>
        <authorList>
            <person name="Yan G."/>
            <person name="Zhang G."/>
            <person name="Fang X."/>
            <person name="Zhang Y."/>
            <person name="Li C."/>
            <person name="Ling F."/>
            <person name="Cooper D.N."/>
            <person name="Li Q."/>
            <person name="Li Y."/>
            <person name="van Gool A.J."/>
            <person name="Du H."/>
            <person name="Chen J."/>
            <person name="Chen R."/>
            <person name="Zhang P."/>
            <person name="Huang Z."/>
            <person name="Thompson J.R."/>
            <person name="Meng Y."/>
            <person name="Bai Y."/>
            <person name="Wang J."/>
            <person name="Zhuo M."/>
            <person name="Wang T."/>
            <person name="Huang Y."/>
            <person name="Wei L."/>
            <person name="Li J."/>
            <person name="Wang Z."/>
            <person name="Hu H."/>
            <person name="Yang P."/>
            <person name="Le L."/>
            <person name="Stenson P.D."/>
            <person name="Li B."/>
            <person name="Liu X."/>
            <person name="Ball E.V."/>
            <person name="An N."/>
            <person name="Huang Q."/>
            <person name="Zhang Y."/>
            <person name="Fan W."/>
            <person name="Zhang X."/>
            <person name="Li Y."/>
            <person name="Wang W."/>
            <person name="Katze M.G."/>
            <person name="Su B."/>
            <person name="Nielsen R."/>
            <person name="Yang H."/>
            <person name="Wang J."/>
            <person name="Wang X."/>
            <person name="Wang J."/>
        </authorList>
    </citation>
    <scope>NUCLEOTIDE SEQUENCE [LARGE SCALE GENOMIC DNA]</scope>
    <source>
        <strain evidence="1">CR-5</strain>
    </source>
</reference>
<evidence type="ECO:0000313" key="1">
    <source>
        <dbReference type="EMBL" id="EHH17260.1"/>
    </source>
</evidence>
<gene>
    <name evidence="1" type="ORF">EGK_13613</name>
</gene>
<feature type="non-terminal residue" evidence="1">
    <location>
        <position position="54"/>
    </location>
</feature>
<feature type="non-terminal residue" evidence="1">
    <location>
        <position position="1"/>
    </location>
</feature>
<sequence>VAGACSPSYLRRLRQENGVNPGGGACSEPRSRHCTPAWATRARLRLKKQNNTKQ</sequence>